<evidence type="ECO:0000256" key="4">
    <source>
        <dbReference type="ARBA" id="ARBA00022825"/>
    </source>
</evidence>
<evidence type="ECO:0000256" key="5">
    <source>
        <dbReference type="ARBA" id="ARBA00023157"/>
    </source>
</evidence>
<dbReference type="PANTHER" id="PTHR24252:SF7">
    <property type="entry name" value="HYALIN"/>
    <property type="match status" value="1"/>
</dbReference>
<dbReference type="PRINTS" id="PR00722">
    <property type="entry name" value="CHYMOTRYPSIN"/>
</dbReference>
<dbReference type="Proteomes" id="UP001347796">
    <property type="component" value="Unassembled WGS sequence"/>
</dbReference>
<feature type="chain" id="PRO_5042846986" description="Peptidase S1 domain-containing protein" evidence="7">
    <location>
        <begin position="16"/>
        <end position="259"/>
    </location>
</feature>
<name>A0AAN8G609_PATCE</name>
<evidence type="ECO:0000256" key="3">
    <source>
        <dbReference type="ARBA" id="ARBA00022801"/>
    </source>
</evidence>
<organism evidence="9 10">
    <name type="scientific">Patella caerulea</name>
    <name type="common">Rayed Mediterranean limpet</name>
    <dbReference type="NCBI Taxonomy" id="87958"/>
    <lineage>
        <taxon>Eukaryota</taxon>
        <taxon>Metazoa</taxon>
        <taxon>Spiralia</taxon>
        <taxon>Lophotrochozoa</taxon>
        <taxon>Mollusca</taxon>
        <taxon>Gastropoda</taxon>
        <taxon>Patellogastropoda</taxon>
        <taxon>Patelloidea</taxon>
        <taxon>Patellidae</taxon>
        <taxon>Patella</taxon>
    </lineage>
</organism>
<evidence type="ECO:0000256" key="1">
    <source>
        <dbReference type="ARBA" id="ARBA00022670"/>
    </source>
</evidence>
<dbReference type="PROSITE" id="PS50240">
    <property type="entry name" value="TRYPSIN_DOM"/>
    <property type="match status" value="1"/>
</dbReference>
<keyword evidence="4 6" id="KW-0720">Serine protease</keyword>
<dbReference type="InterPro" id="IPR001314">
    <property type="entry name" value="Peptidase_S1A"/>
</dbReference>
<evidence type="ECO:0000313" key="9">
    <source>
        <dbReference type="EMBL" id="KAK6168406.1"/>
    </source>
</evidence>
<feature type="domain" description="Peptidase S1" evidence="8">
    <location>
        <begin position="21"/>
        <end position="258"/>
    </location>
</feature>
<evidence type="ECO:0000259" key="8">
    <source>
        <dbReference type="PROSITE" id="PS50240"/>
    </source>
</evidence>
<dbReference type="InterPro" id="IPR043504">
    <property type="entry name" value="Peptidase_S1_PA_chymotrypsin"/>
</dbReference>
<sequence length="259" mass="27746">MKCIALLVIVGVVTAKPTQRIVNGEEATPNEFPHIVSLQTSFFGFSWSHSCGGTLISRNYVLTAAHCVDGRSARDLRVELGKHNLDTTEPNQQRISISKIIMHPGYDGNAEGYPNDIAVLELSNSANLVPGFIETTELAPDLSYEGENVVLAGWGKLKGSDSGTPTRLQKVTIPVISQTTCINEWQHIFETHICVFDPSVSTGACNGDSGGPMYCSDGNGGVVVCGVTSWGASGCPGDKPTIYGRVSKFTPWIRSNTDL</sequence>
<dbReference type="PROSITE" id="PS00134">
    <property type="entry name" value="TRYPSIN_HIS"/>
    <property type="match status" value="1"/>
</dbReference>
<dbReference type="GO" id="GO:0006508">
    <property type="term" value="P:proteolysis"/>
    <property type="evidence" value="ECO:0007669"/>
    <property type="project" value="UniProtKB-KW"/>
</dbReference>
<dbReference type="InterPro" id="IPR001254">
    <property type="entry name" value="Trypsin_dom"/>
</dbReference>
<evidence type="ECO:0000313" key="10">
    <source>
        <dbReference type="Proteomes" id="UP001347796"/>
    </source>
</evidence>
<keyword evidence="10" id="KW-1185">Reference proteome</keyword>
<dbReference type="SUPFAM" id="SSF50494">
    <property type="entry name" value="Trypsin-like serine proteases"/>
    <property type="match status" value="1"/>
</dbReference>
<dbReference type="AlphaFoldDB" id="A0AAN8G609"/>
<dbReference type="EMBL" id="JAZGQO010000016">
    <property type="protein sequence ID" value="KAK6168406.1"/>
    <property type="molecule type" value="Genomic_DNA"/>
</dbReference>
<reference evidence="9 10" key="1">
    <citation type="submission" date="2024-01" db="EMBL/GenBank/DDBJ databases">
        <title>The genome of the rayed Mediterranean limpet Patella caerulea (Linnaeus, 1758).</title>
        <authorList>
            <person name="Anh-Thu Weber A."/>
            <person name="Halstead-Nussloch G."/>
        </authorList>
    </citation>
    <scope>NUCLEOTIDE SEQUENCE [LARGE SCALE GENOMIC DNA]</scope>
    <source>
        <strain evidence="9">AATW-2023a</strain>
        <tissue evidence="9">Whole specimen</tissue>
    </source>
</reference>
<dbReference type="SMART" id="SM00020">
    <property type="entry name" value="Tryp_SPc"/>
    <property type="match status" value="1"/>
</dbReference>
<keyword evidence="1 6" id="KW-0645">Protease</keyword>
<comment type="caution">
    <text evidence="9">The sequence shown here is derived from an EMBL/GenBank/DDBJ whole genome shotgun (WGS) entry which is preliminary data.</text>
</comment>
<dbReference type="PANTHER" id="PTHR24252">
    <property type="entry name" value="ACROSIN-RELATED"/>
    <property type="match status" value="1"/>
</dbReference>
<evidence type="ECO:0000256" key="6">
    <source>
        <dbReference type="RuleBase" id="RU363034"/>
    </source>
</evidence>
<dbReference type="InterPro" id="IPR018114">
    <property type="entry name" value="TRYPSIN_HIS"/>
</dbReference>
<dbReference type="InterPro" id="IPR009003">
    <property type="entry name" value="Peptidase_S1_PA"/>
</dbReference>
<evidence type="ECO:0000256" key="2">
    <source>
        <dbReference type="ARBA" id="ARBA00022729"/>
    </source>
</evidence>
<dbReference type="GO" id="GO:0004252">
    <property type="term" value="F:serine-type endopeptidase activity"/>
    <property type="evidence" value="ECO:0007669"/>
    <property type="project" value="InterPro"/>
</dbReference>
<accession>A0AAN8G609</accession>
<dbReference type="CDD" id="cd00190">
    <property type="entry name" value="Tryp_SPc"/>
    <property type="match status" value="1"/>
</dbReference>
<protein>
    <recommendedName>
        <fullName evidence="8">Peptidase S1 domain-containing protein</fullName>
    </recommendedName>
</protein>
<keyword evidence="5" id="KW-1015">Disulfide bond</keyword>
<dbReference type="InterPro" id="IPR033116">
    <property type="entry name" value="TRYPSIN_SER"/>
</dbReference>
<dbReference type="FunFam" id="2.40.10.10:FF:000120">
    <property type="entry name" value="Putative serine protease"/>
    <property type="match status" value="1"/>
</dbReference>
<dbReference type="Gene3D" id="2.40.10.10">
    <property type="entry name" value="Trypsin-like serine proteases"/>
    <property type="match status" value="1"/>
</dbReference>
<proteinExistence type="predicted"/>
<gene>
    <name evidence="9" type="ORF">SNE40_020947</name>
</gene>
<keyword evidence="2 7" id="KW-0732">Signal</keyword>
<feature type="signal peptide" evidence="7">
    <location>
        <begin position="1"/>
        <end position="15"/>
    </location>
</feature>
<keyword evidence="3 6" id="KW-0378">Hydrolase</keyword>
<dbReference type="Pfam" id="PF00089">
    <property type="entry name" value="Trypsin"/>
    <property type="match status" value="1"/>
</dbReference>
<evidence type="ECO:0000256" key="7">
    <source>
        <dbReference type="SAM" id="SignalP"/>
    </source>
</evidence>
<dbReference type="PROSITE" id="PS00135">
    <property type="entry name" value="TRYPSIN_SER"/>
    <property type="match status" value="1"/>
</dbReference>